<comment type="similarity">
    <text evidence="2">Belongs to the MAD1 family.</text>
</comment>
<keyword evidence="4" id="KW-0132">Cell division</keyword>
<feature type="region of interest" description="Disordered" evidence="9">
    <location>
        <begin position="1"/>
        <end position="43"/>
    </location>
</feature>
<keyword evidence="8" id="KW-0175">Coiled coil</keyword>
<dbReference type="InterPro" id="IPR008672">
    <property type="entry name" value="Mad1"/>
</dbReference>
<dbReference type="GeneID" id="80874779"/>
<dbReference type="GO" id="GO:0005635">
    <property type="term" value="C:nuclear envelope"/>
    <property type="evidence" value="ECO:0007669"/>
    <property type="project" value="TreeGrafter"/>
</dbReference>
<evidence type="ECO:0000256" key="7">
    <source>
        <dbReference type="ARBA" id="ARBA00023306"/>
    </source>
</evidence>
<evidence type="ECO:0000313" key="10">
    <source>
        <dbReference type="EMBL" id="WBW72755.1"/>
    </source>
</evidence>
<dbReference type="EMBL" id="CP115611">
    <property type="protein sequence ID" value="WBW72755.1"/>
    <property type="molecule type" value="Genomic_DNA"/>
</dbReference>
<dbReference type="GO" id="GO:0051301">
    <property type="term" value="P:cell division"/>
    <property type="evidence" value="ECO:0007669"/>
    <property type="project" value="UniProtKB-KW"/>
</dbReference>
<proteinExistence type="inferred from homology"/>
<evidence type="ECO:0000256" key="1">
    <source>
        <dbReference type="ARBA" id="ARBA00004123"/>
    </source>
</evidence>
<dbReference type="AlphaFoldDB" id="A0AAF0AW73"/>
<dbReference type="KEGG" id="som:SOMG_01297"/>
<evidence type="ECO:0000256" key="9">
    <source>
        <dbReference type="SAM" id="MobiDB-lite"/>
    </source>
</evidence>
<feature type="coiled-coil region" evidence="8">
    <location>
        <begin position="44"/>
        <end position="371"/>
    </location>
</feature>
<dbReference type="Pfam" id="PF05557">
    <property type="entry name" value="MAD"/>
    <property type="match status" value="1"/>
</dbReference>
<comment type="subcellular location">
    <subcellularLocation>
        <location evidence="1">Nucleus</location>
    </subcellularLocation>
</comment>
<gene>
    <name evidence="10" type="primary">mad1</name>
    <name evidence="10" type="ORF">SOMG_01297</name>
</gene>
<sequence length="681" mass="79231">MADSPRNPFNSRSQLPRFLATAPKKPSSIPAPKKPTSEKDTTRVQSLEFALENAKNDLKQKEIENDRERNDLLAKLTEEREQSKALQIRVSLLEKKDFEREANNDEVLERLRSDNESLVLQLSKTKSDFTQETSALGTELEKTQQELRNKIYKMEDFQQKNKLFEENASQLESRTASLQEQLNSKLNELLDKEQQMQALTNEVEKLKESVDHVSDSLVLKDANQKLLERVSELEKLQEKHLSMIERFNTNSRNVEILNEEKADLEAKLYQYEDYKEKVATLSVDIEKTQAELNTWKKTFTDINVPELAAEKFKTVQSENKALTERVSDLTQQLLQERDQGPPMVLDLNNKVADLKKEIVEINEQTRRLQRQVFLANQEISLLRANLKSYDDEESIMNSESSNQKKLERIESLTKLIDEYKLLFENSKIYNNGSSADEQPLTLKRPREEDQDDVGYVTELYRENQHIQLRLQEKLNTEGFLRDQINGLEVIIAELRQEIIQMSELKSSRVLQHRSNPTLKHERVKAEQLYLLENENEGYKAILEQRDIQTVPMESLALANRRTLELKKELLDRDKRIQRLKEIFSVKSLEFREAIYSLFGYKIEFLPNGSVRVTSMYSNESNTAFVFDGETSTMKLVGKPSSPDFERLVKFWCDEQKTIPGMLAALTLELIDKNDHSTLNEQ</sequence>
<organism evidence="10 11">
    <name type="scientific">Schizosaccharomyces osmophilus</name>
    <dbReference type="NCBI Taxonomy" id="2545709"/>
    <lineage>
        <taxon>Eukaryota</taxon>
        <taxon>Fungi</taxon>
        <taxon>Dikarya</taxon>
        <taxon>Ascomycota</taxon>
        <taxon>Taphrinomycotina</taxon>
        <taxon>Schizosaccharomycetes</taxon>
        <taxon>Schizosaccharomycetales</taxon>
        <taxon>Schizosaccharomycetaceae</taxon>
        <taxon>Schizosaccharomyces</taxon>
    </lineage>
</organism>
<dbReference type="Proteomes" id="UP001212411">
    <property type="component" value="Chromosome 1"/>
</dbReference>
<evidence type="ECO:0000256" key="8">
    <source>
        <dbReference type="SAM" id="Coils"/>
    </source>
</evidence>
<evidence type="ECO:0000256" key="6">
    <source>
        <dbReference type="ARBA" id="ARBA00023242"/>
    </source>
</evidence>
<dbReference type="GO" id="GO:0051315">
    <property type="term" value="P:attachment of mitotic spindle microtubules to kinetochore"/>
    <property type="evidence" value="ECO:0007669"/>
    <property type="project" value="TreeGrafter"/>
</dbReference>
<dbReference type="PANTHER" id="PTHR23168">
    <property type="entry name" value="MITOTIC SPINDLE ASSEMBLY CHECKPOINT PROTEIN MAD1 MITOTIC ARREST DEFICIENT-LIKE PROTEIN 1"/>
    <property type="match status" value="1"/>
</dbReference>
<keyword evidence="5" id="KW-0498">Mitosis</keyword>
<dbReference type="Gene3D" id="1.20.5.170">
    <property type="match status" value="1"/>
</dbReference>
<evidence type="ECO:0000256" key="5">
    <source>
        <dbReference type="ARBA" id="ARBA00022776"/>
    </source>
</evidence>
<dbReference type="Gene3D" id="3.30.457.60">
    <property type="match status" value="1"/>
</dbReference>
<keyword evidence="11" id="KW-1185">Reference proteome</keyword>
<name>A0AAF0AW73_9SCHI</name>
<keyword evidence="6" id="KW-0539">Nucleus</keyword>
<dbReference type="GO" id="GO:0000776">
    <property type="term" value="C:kinetochore"/>
    <property type="evidence" value="ECO:0007669"/>
    <property type="project" value="TreeGrafter"/>
</dbReference>
<evidence type="ECO:0000256" key="4">
    <source>
        <dbReference type="ARBA" id="ARBA00022618"/>
    </source>
</evidence>
<evidence type="ECO:0000313" key="11">
    <source>
        <dbReference type="Proteomes" id="UP001212411"/>
    </source>
</evidence>
<dbReference type="GO" id="GO:0007094">
    <property type="term" value="P:mitotic spindle assembly checkpoint signaling"/>
    <property type="evidence" value="ECO:0007669"/>
    <property type="project" value="InterPro"/>
</dbReference>
<reference evidence="10 11" key="1">
    <citation type="journal article" date="2023" name="G3 (Bethesda)">
        <title>A high-quality reference genome for the fission yeast Schizosaccharomyces osmophilus.</title>
        <authorList>
            <person name="Jia G.S."/>
            <person name="Zhang W.C."/>
            <person name="Liang Y."/>
            <person name="Liu X.H."/>
            <person name="Rhind N."/>
            <person name="Pidoux A."/>
            <person name="Brysch-Herzberg M."/>
            <person name="Du L.L."/>
        </authorList>
    </citation>
    <scope>NUCLEOTIDE SEQUENCE [LARGE SCALE GENOMIC DNA]</scope>
    <source>
        <strain evidence="10 11">CBS 15793</strain>
    </source>
</reference>
<protein>
    <recommendedName>
        <fullName evidence="3">Spindle assembly checkpoint component MAD1</fullName>
    </recommendedName>
</protein>
<feature type="compositionally biased region" description="Low complexity" evidence="9">
    <location>
        <begin position="20"/>
        <end position="31"/>
    </location>
</feature>
<dbReference type="PANTHER" id="PTHR23168:SF0">
    <property type="entry name" value="MITOTIC SPINDLE ASSEMBLY CHECKPOINT PROTEIN MAD1"/>
    <property type="match status" value="1"/>
</dbReference>
<accession>A0AAF0AW73</accession>
<keyword evidence="7" id="KW-0131">Cell cycle</keyword>
<dbReference type="RefSeq" id="XP_056036998.1">
    <property type="nucleotide sequence ID" value="XM_056180090.1"/>
</dbReference>
<evidence type="ECO:0000256" key="2">
    <source>
        <dbReference type="ARBA" id="ARBA00008029"/>
    </source>
</evidence>
<evidence type="ECO:0000256" key="3">
    <source>
        <dbReference type="ARBA" id="ARBA00022019"/>
    </source>
</evidence>
<dbReference type="GO" id="GO:0072686">
    <property type="term" value="C:mitotic spindle"/>
    <property type="evidence" value="ECO:0007669"/>
    <property type="project" value="TreeGrafter"/>
</dbReference>